<feature type="chain" id="PRO_5002395571" description="Cell wall binding repeat-containing protein" evidence="3">
    <location>
        <begin position="24"/>
        <end position="189"/>
    </location>
</feature>
<evidence type="ECO:0000256" key="2">
    <source>
        <dbReference type="PROSITE-ProRule" id="PRU00591"/>
    </source>
</evidence>
<name>A0A0E2H851_9FIRM</name>
<evidence type="ECO:0008006" key="6">
    <source>
        <dbReference type="Google" id="ProtNLM"/>
    </source>
</evidence>
<protein>
    <recommendedName>
        <fullName evidence="6">Cell wall binding repeat-containing protein</fullName>
    </recommendedName>
</protein>
<proteinExistence type="predicted"/>
<sequence>MKKGITFAFIVAMTLIMNMPAYAGEWKQDSSGWWYQNDDGSYPSNQWKEIEGKQYYFDQSGYKLVNAITPDGRLVDGNGVLIVYNNGSYQSILDYYTVKIKAATPGLIAEYKTEAENNTNGLMGLAEISNNKVLALAEISNEGVREMADLLFRVGSGKYSEYEEWAGKLYDVYSDEADKIYDVYMNSAL</sequence>
<gene>
    <name evidence="4" type="ORF">HMPREF1090_03617</name>
</gene>
<evidence type="ECO:0000256" key="1">
    <source>
        <dbReference type="ARBA" id="ARBA00022737"/>
    </source>
</evidence>
<dbReference type="Proteomes" id="UP000013085">
    <property type="component" value="Unassembled WGS sequence"/>
</dbReference>
<dbReference type="PROSITE" id="PS51170">
    <property type="entry name" value="CW"/>
    <property type="match status" value="1"/>
</dbReference>
<dbReference type="Pfam" id="PF19085">
    <property type="entry name" value="Choline_bind_2"/>
    <property type="match status" value="1"/>
</dbReference>
<dbReference type="PATRIC" id="fig|999408.3.peg.3881"/>
<dbReference type="HOGENOM" id="CLU_1432251_0_0_9"/>
<accession>A0A0E2H851</accession>
<organism evidence="4 5">
    <name type="scientific">[Clostridium] clostridioforme 90A8</name>
    <dbReference type="NCBI Taxonomy" id="999408"/>
    <lineage>
        <taxon>Bacteria</taxon>
        <taxon>Bacillati</taxon>
        <taxon>Bacillota</taxon>
        <taxon>Clostridia</taxon>
        <taxon>Lachnospirales</taxon>
        <taxon>Lachnospiraceae</taxon>
        <taxon>Enterocloster</taxon>
    </lineage>
</organism>
<dbReference type="SUPFAM" id="SSF69360">
    <property type="entry name" value="Cell wall binding repeat"/>
    <property type="match status" value="1"/>
</dbReference>
<evidence type="ECO:0000256" key="3">
    <source>
        <dbReference type="SAM" id="SignalP"/>
    </source>
</evidence>
<feature type="signal peptide" evidence="3">
    <location>
        <begin position="1"/>
        <end position="23"/>
    </location>
</feature>
<comment type="caution">
    <text evidence="4">The sequence shown here is derived from an EMBL/GenBank/DDBJ whole genome shotgun (WGS) entry which is preliminary data.</text>
</comment>
<keyword evidence="1" id="KW-0677">Repeat</keyword>
<keyword evidence="3" id="KW-0732">Signal</keyword>
<evidence type="ECO:0000313" key="5">
    <source>
        <dbReference type="Proteomes" id="UP000013085"/>
    </source>
</evidence>
<dbReference type="RefSeq" id="WP_002593712.1">
    <property type="nucleotide sequence ID" value="NZ_KB850979.1"/>
</dbReference>
<evidence type="ECO:0000313" key="4">
    <source>
        <dbReference type="EMBL" id="ENZ12486.1"/>
    </source>
</evidence>
<reference evidence="4 5" key="1">
    <citation type="submission" date="2013-01" db="EMBL/GenBank/DDBJ databases">
        <title>The Genome Sequence of Clostridium clostridioforme 90A8.</title>
        <authorList>
            <consortium name="The Broad Institute Genome Sequencing Platform"/>
            <person name="Earl A."/>
            <person name="Ward D."/>
            <person name="Feldgarden M."/>
            <person name="Gevers D."/>
            <person name="Courvalin P."/>
            <person name="Lambert T."/>
            <person name="Walker B."/>
            <person name="Young S.K."/>
            <person name="Zeng Q."/>
            <person name="Gargeya S."/>
            <person name="Fitzgerald M."/>
            <person name="Haas B."/>
            <person name="Abouelleil A."/>
            <person name="Alvarado L."/>
            <person name="Arachchi H.M."/>
            <person name="Berlin A.M."/>
            <person name="Chapman S.B."/>
            <person name="Dewar J."/>
            <person name="Goldberg J."/>
            <person name="Griggs A."/>
            <person name="Gujja S."/>
            <person name="Hansen M."/>
            <person name="Howarth C."/>
            <person name="Imamovic A."/>
            <person name="Larimer J."/>
            <person name="McCowan C."/>
            <person name="Murphy C."/>
            <person name="Neiman D."/>
            <person name="Pearson M."/>
            <person name="Priest M."/>
            <person name="Roberts A."/>
            <person name="Saif S."/>
            <person name="Shea T."/>
            <person name="Sisk P."/>
            <person name="Sykes S."/>
            <person name="Wortman J."/>
            <person name="Nusbaum C."/>
            <person name="Birren B."/>
        </authorList>
    </citation>
    <scope>NUCLEOTIDE SEQUENCE [LARGE SCALE GENOMIC DNA]</scope>
    <source>
        <strain evidence="4 5">90A8</strain>
    </source>
</reference>
<feature type="repeat" description="Cell wall-binding" evidence="2">
    <location>
        <begin position="44"/>
        <end position="63"/>
    </location>
</feature>
<dbReference type="EMBL" id="AGYR01000039">
    <property type="protein sequence ID" value="ENZ12486.1"/>
    <property type="molecule type" value="Genomic_DNA"/>
</dbReference>
<dbReference type="InterPro" id="IPR018337">
    <property type="entry name" value="Cell_wall/Cho-bd_repeat"/>
</dbReference>
<dbReference type="Gene3D" id="2.10.270.10">
    <property type="entry name" value="Cholin Binding"/>
    <property type="match status" value="1"/>
</dbReference>
<dbReference type="AlphaFoldDB" id="A0A0E2H851"/>